<proteinExistence type="predicted"/>
<dbReference type="Proteomes" id="UP000887580">
    <property type="component" value="Unplaced"/>
</dbReference>
<protein>
    <submittedName>
        <fullName evidence="2">Glycosyl hydrolase family 13 catalytic domain-containing protein</fullName>
    </submittedName>
</protein>
<organism evidence="1 2">
    <name type="scientific">Panagrolaimus sp. PS1159</name>
    <dbReference type="NCBI Taxonomy" id="55785"/>
    <lineage>
        <taxon>Eukaryota</taxon>
        <taxon>Metazoa</taxon>
        <taxon>Ecdysozoa</taxon>
        <taxon>Nematoda</taxon>
        <taxon>Chromadorea</taxon>
        <taxon>Rhabditida</taxon>
        <taxon>Tylenchina</taxon>
        <taxon>Panagrolaimomorpha</taxon>
        <taxon>Panagrolaimoidea</taxon>
        <taxon>Panagrolaimidae</taxon>
        <taxon>Panagrolaimus</taxon>
    </lineage>
</organism>
<evidence type="ECO:0000313" key="2">
    <source>
        <dbReference type="WBParaSite" id="PS1159_v2.g22305.t1"/>
    </source>
</evidence>
<dbReference type="WBParaSite" id="PS1159_v2.g22305.t1">
    <property type="protein sequence ID" value="PS1159_v2.g22305.t1"/>
    <property type="gene ID" value="PS1159_v2.g22305"/>
</dbReference>
<reference evidence="2" key="1">
    <citation type="submission" date="2022-11" db="UniProtKB">
        <authorList>
            <consortium name="WormBaseParasite"/>
        </authorList>
    </citation>
    <scope>IDENTIFICATION</scope>
</reference>
<evidence type="ECO:0000313" key="1">
    <source>
        <dbReference type="Proteomes" id="UP000887580"/>
    </source>
</evidence>
<name>A0AC35FZC9_9BILA</name>
<sequence>MDRYKNSSVFYYHIKDRPDLPILNWRSENVSIAIKDALSFWVDKGVDGFHFGFIEYLARTPDGKNADWTEISRILRSIRDHINFYKNGSINTKEKDIFLMASPEPLKEDRKRLLQTDAGLDAIVTTELDNIALSNKICYASENSVAGCTNEIISDLLVFHSSTGVYPVWEFGNPYTDRISSRVHNKIHSELLMMIQLLLPGTSMIYYGDEIGSTNVVQVGDENAQQRQRGEMVWDNENGFHSQFHERTSQLKTFQKLAKLRPVSNAIISGETYISKVFQNAFSLTRFELKDAVTCGKVYVLVVNFGHQTINHSISDIPPFQSVNPSYAQIIAVSSNTESYQERQDIDISSGIIKLGPQEGILFSFKIPIDRNLFERYSQNILYQKEDITIKHYKFQLKSKHHTKKCSD</sequence>
<accession>A0AC35FZC9</accession>